<gene>
    <name evidence="6" type="ORF">WMSIL1_LOCUS4778</name>
</gene>
<dbReference type="GO" id="GO:0003713">
    <property type="term" value="F:transcription coactivator activity"/>
    <property type="evidence" value="ECO:0007669"/>
    <property type="project" value="TreeGrafter"/>
</dbReference>
<dbReference type="GO" id="GO:0005634">
    <property type="term" value="C:nucleus"/>
    <property type="evidence" value="ECO:0007669"/>
    <property type="project" value="UniProtKB-SubCell"/>
</dbReference>
<name>A0A564YCW6_HYMDI</name>
<comment type="subcellular location">
    <subcellularLocation>
        <location evidence="1">Nucleus</location>
    </subcellularLocation>
</comment>
<feature type="region of interest" description="Disordered" evidence="5">
    <location>
        <begin position="528"/>
        <end position="553"/>
    </location>
</feature>
<dbReference type="PANTHER" id="PTHR22793">
    <property type="entry name" value="MYOCARDIN-RELATED TRANSCRIPTION FACTOR-RELATED"/>
    <property type="match status" value="1"/>
</dbReference>
<keyword evidence="3" id="KW-0539">Nucleus</keyword>
<proteinExistence type="predicted"/>
<dbReference type="AlphaFoldDB" id="A0A564YCW6"/>
<feature type="compositionally biased region" description="Low complexity" evidence="5">
    <location>
        <begin position="861"/>
        <end position="877"/>
    </location>
</feature>
<feature type="region of interest" description="Disordered" evidence="5">
    <location>
        <begin position="234"/>
        <end position="253"/>
    </location>
</feature>
<dbReference type="PROSITE" id="PS51073">
    <property type="entry name" value="RPEL"/>
    <property type="match status" value="2"/>
</dbReference>
<dbReference type="SMART" id="SM00707">
    <property type="entry name" value="RPEL"/>
    <property type="match status" value="3"/>
</dbReference>
<evidence type="ECO:0000256" key="5">
    <source>
        <dbReference type="SAM" id="MobiDB-lite"/>
    </source>
</evidence>
<dbReference type="Gene3D" id="6.10.150.10">
    <property type="match status" value="1"/>
</dbReference>
<keyword evidence="2" id="KW-0677">Repeat</keyword>
<evidence type="ECO:0000313" key="7">
    <source>
        <dbReference type="Proteomes" id="UP000321570"/>
    </source>
</evidence>
<keyword evidence="7" id="KW-1185">Reference proteome</keyword>
<feature type="repeat" description="RPEL" evidence="4">
    <location>
        <begin position="73"/>
        <end position="98"/>
    </location>
</feature>
<sequence>MNLESPQRKPPSPRSCTEVVSLQNNRLRNQEALERGLQCRRSVKDLVNQGILLNPTICNPVKVKQLQRQKTADMLKRKIEKRPDKQVLINHRILKPGEAGTSAFIQERCHALTKNQLCESLNSKLERRPGSLELVEKGVLQVDPGVANLIRGGSIPYPRVASTSPTQLYTVPENEPIVQPPSPPPPPPDFSKNSSRNSLVGGGKLRTPSRSLKDETVISRYGSLVFHNYRPLSAANSNSPSLRVDNSTPTERLPKHRAREVQQAELLNLEDAAQVHRKVGQEICQLKGCPPHKIAQNINEEQQQQTRITQQQIFSPILAAAQSQTPHPQQQCFLISTPATQQTPASVTMVTSPQPSSTQSTQPPPVQMKFSQIFSNQSIFDDGSGTLVALNGGSQTPQGNQQQTQHQILSLAPSPATKLTTPLNTEPTKQGVPSLEQIETVWLDLRRLQQEITEEASHYGLNIVSSDGFPGAFCVATANESEVNSPAYQQLRDLSNQHNRLCSLARLLICDRLDYLDRADPFIQHHGDPSAAACGDQVKQESSYNGNSSKGGSELERSLLQSYLSRLGGNYQRFGATHLRRPRQTPHPTNGTVNGTATNGTNSNPCWRNSTILPAHSESVFYQQQMQLEQQTQQIQQIYQPIQQKINGSLLELPSNVTADSWHFCSADLQTIAPTMPVATMMTTTSMVGSPLIHTTSSMPANLHLGNTTTGPAVPGSTATAMILSPANAFDEITNGNCTSVGNPVHVTIGTMNGNDYSGGNARVFMPSSVGGSSGSSAPVLTAESSACSIPAATVENGHQNYHHNHQDDFMSMELSPEIPLSTDEDDKEEIPDLLDVQNFLSKFPFTDNDEEDLIASIGLDSNNSNSDNSTNNNTDFNSHKNDLKLPPGPQFFIPPGEDFWNLPGLMDMS</sequence>
<evidence type="ECO:0000313" key="6">
    <source>
        <dbReference type="EMBL" id="VUZ44809.1"/>
    </source>
</evidence>
<organism evidence="6 7">
    <name type="scientific">Hymenolepis diminuta</name>
    <name type="common">Rat tapeworm</name>
    <dbReference type="NCBI Taxonomy" id="6216"/>
    <lineage>
        <taxon>Eukaryota</taxon>
        <taxon>Metazoa</taxon>
        <taxon>Spiralia</taxon>
        <taxon>Lophotrochozoa</taxon>
        <taxon>Platyhelminthes</taxon>
        <taxon>Cestoda</taxon>
        <taxon>Eucestoda</taxon>
        <taxon>Cyclophyllidea</taxon>
        <taxon>Hymenolepididae</taxon>
        <taxon>Hymenolepis</taxon>
    </lineage>
</organism>
<feature type="region of interest" description="Disordered" evidence="5">
    <location>
        <begin position="859"/>
        <end position="887"/>
    </location>
</feature>
<feature type="region of interest" description="Disordered" evidence="5">
    <location>
        <begin position="578"/>
        <end position="604"/>
    </location>
</feature>
<feature type="compositionally biased region" description="Low complexity" evidence="5">
    <location>
        <begin position="542"/>
        <end position="552"/>
    </location>
</feature>
<dbReference type="Gene3D" id="6.10.140.2040">
    <property type="match status" value="1"/>
</dbReference>
<dbReference type="InterPro" id="IPR043451">
    <property type="entry name" value="Myocardin-like"/>
</dbReference>
<feature type="compositionally biased region" description="Low complexity" evidence="5">
    <location>
        <begin position="589"/>
        <end position="604"/>
    </location>
</feature>
<evidence type="ECO:0000256" key="1">
    <source>
        <dbReference type="ARBA" id="ARBA00004123"/>
    </source>
</evidence>
<accession>A0A564YCW6</accession>
<feature type="region of interest" description="Disordered" evidence="5">
    <location>
        <begin position="173"/>
        <end position="211"/>
    </location>
</feature>
<feature type="compositionally biased region" description="Pro residues" evidence="5">
    <location>
        <begin position="178"/>
        <end position="189"/>
    </location>
</feature>
<dbReference type="InterPro" id="IPR004018">
    <property type="entry name" value="RPEL_repeat"/>
</dbReference>
<feature type="repeat" description="RPEL" evidence="4">
    <location>
        <begin position="119"/>
        <end position="144"/>
    </location>
</feature>
<feature type="compositionally biased region" description="Polar residues" evidence="5">
    <location>
        <begin position="234"/>
        <end position="250"/>
    </location>
</feature>
<dbReference type="GO" id="GO:0045944">
    <property type="term" value="P:positive regulation of transcription by RNA polymerase II"/>
    <property type="evidence" value="ECO:0007669"/>
    <property type="project" value="TreeGrafter"/>
</dbReference>
<dbReference type="PANTHER" id="PTHR22793:SF12">
    <property type="entry name" value="MYOCARDIN-RELATED TRANSCRIPTION FACTOR, ISOFORM H"/>
    <property type="match status" value="1"/>
</dbReference>
<evidence type="ECO:0000256" key="2">
    <source>
        <dbReference type="ARBA" id="ARBA00022737"/>
    </source>
</evidence>
<evidence type="ECO:0000256" key="4">
    <source>
        <dbReference type="PROSITE-ProRule" id="PRU00401"/>
    </source>
</evidence>
<evidence type="ECO:0000256" key="3">
    <source>
        <dbReference type="ARBA" id="ARBA00023242"/>
    </source>
</evidence>
<dbReference type="EMBL" id="CABIJS010000144">
    <property type="protein sequence ID" value="VUZ44809.1"/>
    <property type="molecule type" value="Genomic_DNA"/>
</dbReference>
<dbReference type="Proteomes" id="UP000321570">
    <property type="component" value="Unassembled WGS sequence"/>
</dbReference>
<reference evidence="6 7" key="1">
    <citation type="submission" date="2019-07" db="EMBL/GenBank/DDBJ databases">
        <authorList>
            <person name="Jastrzebski P J."/>
            <person name="Paukszto L."/>
            <person name="Jastrzebski P J."/>
        </authorList>
    </citation>
    <scope>NUCLEOTIDE SEQUENCE [LARGE SCALE GENOMIC DNA]</scope>
    <source>
        <strain evidence="6 7">WMS-il1</strain>
    </source>
</reference>
<protein>
    <submittedName>
        <fullName evidence="6">Uncharacterized protein</fullName>
    </submittedName>
</protein>